<reference evidence="1" key="1">
    <citation type="journal article" date="2023" name="IMA Fungus">
        <title>Comparative genomic study of the Penicillium genus elucidates a diverse pangenome and 15 lateral gene transfer events.</title>
        <authorList>
            <person name="Petersen C."/>
            <person name="Sorensen T."/>
            <person name="Nielsen M.R."/>
            <person name="Sondergaard T.E."/>
            <person name="Sorensen J.L."/>
            <person name="Fitzpatrick D.A."/>
            <person name="Frisvad J.C."/>
            <person name="Nielsen K.L."/>
        </authorList>
    </citation>
    <scope>NUCLEOTIDE SEQUENCE</scope>
    <source>
        <strain evidence="1">IBT 15450</strain>
    </source>
</reference>
<name>A0AAD6N3X1_PENCN</name>
<dbReference type="AlphaFoldDB" id="A0AAD6N3X1"/>
<reference evidence="1" key="2">
    <citation type="submission" date="2023-01" db="EMBL/GenBank/DDBJ databases">
        <authorList>
            <person name="Petersen C."/>
        </authorList>
    </citation>
    <scope>NUCLEOTIDE SEQUENCE</scope>
    <source>
        <strain evidence="1">IBT 15450</strain>
    </source>
</reference>
<organism evidence="1 2">
    <name type="scientific">Penicillium canescens</name>
    <dbReference type="NCBI Taxonomy" id="5083"/>
    <lineage>
        <taxon>Eukaryota</taxon>
        <taxon>Fungi</taxon>
        <taxon>Dikarya</taxon>
        <taxon>Ascomycota</taxon>
        <taxon>Pezizomycotina</taxon>
        <taxon>Eurotiomycetes</taxon>
        <taxon>Eurotiomycetidae</taxon>
        <taxon>Eurotiales</taxon>
        <taxon>Aspergillaceae</taxon>
        <taxon>Penicillium</taxon>
    </lineage>
</organism>
<protein>
    <submittedName>
        <fullName evidence="1">Uncharacterized protein</fullName>
    </submittedName>
</protein>
<evidence type="ECO:0000313" key="1">
    <source>
        <dbReference type="EMBL" id="KAJ6027824.1"/>
    </source>
</evidence>
<gene>
    <name evidence="1" type="ORF">N7460_012641</name>
</gene>
<accession>A0AAD6N3X1</accession>
<keyword evidence="2" id="KW-1185">Reference proteome</keyword>
<dbReference type="Proteomes" id="UP001219568">
    <property type="component" value="Unassembled WGS sequence"/>
</dbReference>
<sequence>MAVRRKAQVTPVYWVPRLRLLTSLIISNSQGYRRSAPLHLPLSLRSGIPQSPPYTPYLPPLSY</sequence>
<dbReference type="EMBL" id="JAQJZL010000015">
    <property type="protein sequence ID" value="KAJ6027824.1"/>
    <property type="molecule type" value="Genomic_DNA"/>
</dbReference>
<proteinExistence type="predicted"/>
<evidence type="ECO:0000313" key="2">
    <source>
        <dbReference type="Proteomes" id="UP001219568"/>
    </source>
</evidence>
<comment type="caution">
    <text evidence="1">The sequence shown here is derived from an EMBL/GenBank/DDBJ whole genome shotgun (WGS) entry which is preliminary data.</text>
</comment>